<evidence type="ECO:0000256" key="1">
    <source>
        <dbReference type="ARBA" id="ARBA00004370"/>
    </source>
</evidence>
<keyword evidence="6 7" id="KW-0066">ATP synthesis</keyword>
<dbReference type="GO" id="GO:0045259">
    <property type="term" value="C:proton-transporting ATP synthase complex"/>
    <property type="evidence" value="ECO:0007669"/>
    <property type="project" value="UniProtKB-KW"/>
</dbReference>
<evidence type="ECO:0000313" key="9">
    <source>
        <dbReference type="Proteomes" id="UP000276899"/>
    </source>
</evidence>
<keyword evidence="9" id="KW-1185">Reference proteome</keyword>
<dbReference type="HAMAP" id="MF_01416">
    <property type="entry name" value="ATP_synth_delta_bact"/>
    <property type="match status" value="1"/>
</dbReference>
<comment type="subcellular location">
    <subcellularLocation>
        <location evidence="7">Cell membrane</location>
        <topology evidence="7">Peripheral membrane protein</topology>
    </subcellularLocation>
    <subcellularLocation>
        <location evidence="1">Membrane</location>
    </subcellularLocation>
</comment>
<accession>A0A448KC84</accession>
<dbReference type="GO" id="GO:0046933">
    <property type="term" value="F:proton-transporting ATP synthase activity, rotational mechanism"/>
    <property type="evidence" value="ECO:0007669"/>
    <property type="project" value="UniProtKB-UniRule"/>
</dbReference>
<dbReference type="PRINTS" id="PR00125">
    <property type="entry name" value="ATPASEDELTA"/>
</dbReference>
<comment type="function">
    <text evidence="7">This protein is part of the stalk that links CF(0) to CF(1). It either transmits conformational changes from CF(0) to CF(1) or is implicated in proton conduction.</text>
</comment>
<reference evidence="8 9" key="1">
    <citation type="submission" date="2018-12" db="EMBL/GenBank/DDBJ databases">
        <authorList>
            <consortium name="Pathogen Informatics"/>
        </authorList>
    </citation>
    <scope>NUCLEOTIDE SEQUENCE [LARGE SCALE GENOMIC DNA]</scope>
    <source>
        <strain evidence="8 9">NCTC11923</strain>
    </source>
</reference>
<evidence type="ECO:0000256" key="4">
    <source>
        <dbReference type="ARBA" id="ARBA00023065"/>
    </source>
</evidence>
<dbReference type="GO" id="GO:0005886">
    <property type="term" value="C:plasma membrane"/>
    <property type="evidence" value="ECO:0007669"/>
    <property type="project" value="UniProtKB-SubCell"/>
</dbReference>
<evidence type="ECO:0000256" key="5">
    <source>
        <dbReference type="ARBA" id="ARBA00023136"/>
    </source>
</evidence>
<evidence type="ECO:0000256" key="7">
    <source>
        <dbReference type="HAMAP-Rule" id="MF_01416"/>
    </source>
</evidence>
<name>A0A448KC84_9ACTO</name>
<keyword evidence="3 7" id="KW-0375">Hydrogen ion transport</keyword>
<evidence type="ECO:0000256" key="3">
    <source>
        <dbReference type="ARBA" id="ARBA00022781"/>
    </source>
</evidence>
<keyword evidence="7" id="KW-1003">Cell membrane</keyword>
<dbReference type="Pfam" id="PF00213">
    <property type="entry name" value="OSCP"/>
    <property type="match status" value="1"/>
</dbReference>
<sequence>MSAGTAETRKAVAQAWWPVLRAAGSHGLELGTQILAMAHQIAKGSLSGPLTDPGREPQDKADLASRLFAGKADERVVELLRAMARRRWSHPVDLISHLHDLGIESILSGAYSEGTVGDIEQEVFAVARQLEADPELRAALKPSRQTSTASRVRLAERLFASRISAPAMALVRWCVRHRSEGGPVRNLRRVVELAAALQLRSIADVVTAVPMSAAQEERLAAILTRRLGHAVELNTVVDPEVIGGMRVTVTNHVIDRTIAGSLAEMRERLAG</sequence>
<dbReference type="STRING" id="1278298.GCA_000428685_01715"/>
<comment type="function">
    <text evidence="7">F(1)F(0) ATP synthase produces ATP from ADP in the presence of a proton or sodium gradient. F-type ATPases consist of two structural domains, F(1) containing the extramembraneous catalytic core and F(0) containing the membrane proton channel, linked together by a central stalk and a peripheral stalk. During catalysis, ATP synthesis in the catalytic domain of F(1) is coupled via a rotary mechanism of the central stalk subunits to proton translocation.</text>
</comment>
<dbReference type="EMBL" id="LR134363">
    <property type="protein sequence ID" value="VEG74531.1"/>
    <property type="molecule type" value="Genomic_DNA"/>
</dbReference>
<dbReference type="RefSeq" id="WP_026426847.1">
    <property type="nucleotide sequence ID" value="NZ_CBCRWE010000010.1"/>
</dbReference>
<keyword evidence="5 7" id="KW-0472">Membrane</keyword>
<comment type="similarity">
    <text evidence="7">Belongs to the ATPase delta chain family.</text>
</comment>
<keyword evidence="7" id="KW-0139">CF(1)</keyword>
<gene>
    <name evidence="7 8" type="primary">atpH</name>
    <name evidence="8" type="ORF">NCTC11923_01165</name>
</gene>
<dbReference type="PANTHER" id="PTHR11910">
    <property type="entry name" value="ATP SYNTHASE DELTA CHAIN"/>
    <property type="match status" value="1"/>
</dbReference>
<dbReference type="Proteomes" id="UP000276899">
    <property type="component" value="Chromosome"/>
</dbReference>
<evidence type="ECO:0000256" key="2">
    <source>
        <dbReference type="ARBA" id="ARBA00022448"/>
    </source>
</evidence>
<evidence type="ECO:0000256" key="6">
    <source>
        <dbReference type="ARBA" id="ARBA00023310"/>
    </source>
</evidence>
<dbReference type="InterPro" id="IPR000711">
    <property type="entry name" value="ATPase_OSCP/dsu"/>
</dbReference>
<keyword evidence="2 7" id="KW-0813">Transport</keyword>
<evidence type="ECO:0000313" key="8">
    <source>
        <dbReference type="EMBL" id="VEG74531.1"/>
    </source>
</evidence>
<dbReference type="KEGG" id="asla:NCTC11923_01165"/>
<protein>
    <recommendedName>
        <fullName evidence="7">ATP synthase subunit delta</fullName>
    </recommendedName>
    <alternativeName>
        <fullName evidence="7">ATP synthase F(1) sector subunit delta</fullName>
    </alternativeName>
    <alternativeName>
        <fullName evidence="7">F-type ATPase subunit delta</fullName>
        <shortName evidence="7">F-ATPase subunit delta</shortName>
    </alternativeName>
</protein>
<proteinExistence type="inferred from homology"/>
<organism evidence="8 9">
    <name type="scientific">Actinomyces slackii</name>
    <dbReference type="NCBI Taxonomy" id="52774"/>
    <lineage>
        <taxon>Bacteria</taxon>
        <taxon>Bacillati</taxon>
        <taxon>Actinomycetota</taxon>
        <taxon>Actinomycetes</taxon>
        <taxon>Actinomycetales</taxon>
        <taxon>Actinomycetaceae</taxon>
        <taxon>Actinomyces</taxon>
    </lineage>
</organism>
<keyword evidence="4 7" id="KW-0406">Ion transport</keyword>
<dbReference type="AlphaFoldDB" id="A0A448KC84"/>